<dbReference type="Proteomes" id="UP000033441">
    <property type="component" value="Unassembled WGS sequence"/>
</dbReference>
<reference evidence="1 2" key="1">
    <citation type="submission" date="2015-02" db="EMBL/GenBank/DDBJ databases">
        <title>Genome Sequencing of Rickettsiales.</title>
        <authorList>
            <person name="Daugherty S.C."/>
            <person name="Su Q."/>
            <person name="Abolude K."/>
            <person name="Beier-Sexton M."/>
            <person name="Carlyon J.A."/>
            <person name="Carter R."/>
            <person name="Day N.P."/>
            <person name="Dumler S.J."/>
            <person name="Dyachenko V."/>
            <person name="Godinez A."/>
            <person name="Kurtti T.J."/>
            <person name="Lichay M."/>
            <person name="Mullins K.E."/>
            <person name="Ott S."/>
            <person name="Pappas-Brown V."/>
            <person name="Paris D.H."/>
            <person name="Patel P."/>
            <person name="Richards A.L."/>
            <person name="Sadzewicz L."/>
            <person name="Sears K."/>
            <person name="Seidman D."/>
            <person name="Sengamalay N."/>
            <person name="Stenos J."/>
            <person name="Tallon L.J."/>
            <person name="Vincent G."/>
            <person name="Fraser C.M."/>
            <person name="Munderloh U."/>
            <person name="Dunning-Hotopp J.C."/>
        </authorList>
    </citation>
    <scope>NUCLEOTIDE SEQUENCE [LARGE SCALE GENOMIC DNA]</scope>
    <source>
        <strain evidence="1 2">ApMUC09</strain>
    </source>
</reference>
<accession>A0A0F3N7S1</accession>
<evidence type="ECO:0000313" key="1">
    <source>
        <dbReference type="EMBL" id="KJV64075.1"/>
    </source>
</evidence>
<sequence length="41" mass="4662">MKASAAKALEDIVTLMFQSLRETVKYTWLATSLLLNTIYLL</sequence>
<protein>
    <submittedName>
        <fullName evidence="1">Uncharacterized protein</fullName>
    </submittedName>
</protein>
<name>A0A0F3N7S1_ANAPH</name>
<dbReference type="EMBL" id="LANV01000001">
    <property type="protein sequence ID" value="KJV64075.1"/>
    <property type="molecule type" value="Genomic_DNA"/>
</dbReference>
<gene>
    <name evidence="1" type="ORF">APHMUC_0587</name>
</gene>
<evidence type="ECO:0000313" key="2">
    <source>
        <dbReference type="Proteomes" id="UP000033441"/>
    </source>
</evidence>
<dbReference type="AlphaFoldDB" id="A0A0F3N7S1"/>
<organism evidence="1 2">
    <name type="scientific">Anaplasma phagocytophilum str. ApMUC09</name>
    <dbReference type="NCBI Taxonomy" id="1359152"/>
    <lineage>
        <taxon>Bacteria</taxon>
        <taxon>Pseudomonadati</taxon>
        <taxon>Pseudomonadota</taxon>
        <taxon>Alphaproteobacteria</taxon>
        <taxon>Rickettsiales</taxon>
        <taxon>Anaplasmataceae</taxon>
        <taxon>Anaplasma</taxon>
        <taxon>phagocytophilum group</taxon>
    </lineage>
</organism>
<dbReference type="PATRIC" id="fig|1359152.3.peg.623"/>
<comment type="caution">
    <text evidence="1">The sequence shown here is derived from an EMBL/GenBank/DDBJ whole genome shotgun (WGS) entry which is preliminary data.</text>
</comment>
<proteinExistence type="predicted"/>